<dbReference type="Gene3D" id="3.40.50.2000">
    <property type="entry name" value="Glycogen Phosphorylase B"/>
    <property type="match status" value="1"/>
</dbReference>
<dbReference type="Proteomes" id="UP000439522">
    <property type="component" value="Unassembled WGS sequence"/>
</dbReference>
<sequence length="157" mass="17394">MILATVGTQLPFPRLLESLDRIAGRSGLHIVAQICQAPGPYPHLEQHAFIEPARFDALLSEASVLIGHAGIGTIFAAARSRIPLILFPRQFALNEHRNDHQMATARAFEDRPGIHVAWTDNDLERLVLTPGLEPMGEDSWTQREPLLATLRAFFASL</sequence>
<dbReference type="SUPFAM" id="SSF53756">
    <property type="entry name" value="UDP-Glycosyltransferase/glycogen phosphorylase"/>
    <property type="match status" value="1"/>
</dbReference>
<organism evidence="2 3">
    <name type="scientific">Tsuneonella aeria</name>
    <dbReference type="NCBI Taxonomy" id="1837929"/>
    <lineage>
        <taxon>Bacteria</taxon>
        <taxon>Pseudomonadati</taxon>
        <taxon>Pseudomonadota</taxon>
        <taxon>Alphaproteobacteria</taxon>
        <taxon>Sphingomonadales</taxon>
        <taxon>Erythrobacteraceae</taxon>
        <taxon>Tsuneonella</taxon>
    </lineage>
</organism>
<gene>
    <name evidence="2" type="ORF">GRI40_01080</name>
</gene>
<dbReference type="RefSeq" id="WP_160609634.1">
    <property type="nucleotide sequence ID" value="NZ_WTZA01000001.1"/>
</dbReference>
<keyword evidence="2" id="KW-0808">Transferase</keyword>
<evidence type="ECO:0000313" key="3">
    <source>
        <dbReference type="Proteomes" id="UP000439522"/>
    </source>
</evidence>
<name>A0A6I4TAW2_9SPHN</name>
<reference evidence="2 3" key="1">
    <citation type="submission" date="2019-12" db="EMBL/GenBank/DDBJ databases">
        <title>Genomic-based taxomic classification of the family Erythrobacteraceae.</title>
        <authorList>
            <person name="Xu L."/>
        </authorList>
    </citation>
    <scope>NUCLEOTIDE SEQUENCE [LARGE SCALE GENOMIC DNA]</scope>
    <source>
        <strain evidence="2 3">100921-2</strain>
    </source>
</reference>
<keyword evidence="3" id="KW-1185">Reference proteome</keyword>
<dbReference type="EMBL" id="WTZA01000001">
    <property type="protein sequence ID" value="MXO73817.1"/>
    <property type="molecule type" value="Genomic_DNA"/>
</dbReference>
<protein>
    <submittedName>
        <fullName evidence="2">Glycosyltransferase family 28 protein</fullName>
    </submittedName>
</protein>
<dbReference type="GO" id="GO:0016758">
    <property type="term" value="F:hexosyltransferase activity"/>
    <property type="evidence" value="ECO:0007669"/>
    <property type="project" value="InterPro"/>
</dbReference>
<accession>A0A6I4TAW2</accession>
<dbReference type="InterPro" id="IPR007235">
    <property type="entry name" value="Glyco_trans_28_C"/>
</dbReference>
<evidence type="ECO:0000313" key="2">
    <source>
        <dbReference type="EMBL" id="MXO73817.1"/>
    </source>
</evidence>
<dbReference type="OrthoDB" id="7186565at2"/>
<proteinExistence type="predicted"/>
<dbReference type="AlphaFoldDB" id="A0A6I4TAW2"/>
<comment type="caution">
    <text evidence="2">The sequence shown here is derived from an EMBL/GenBank/DDBJ whole genome shotgun (WGS) entry which is preliminary data.</text>
</comment>
<feature type="domain" description="Glycosyl transferase family 28 C-terminal" evidence="1">
    <location>
        <begin position="55"/>
        <end position="108"/>
    </location>
</feature>
<evidence type="ECO:0000259" key="1">
    <source>
        <dbReference type="Pfam" id="PF04101"/>
    </source>
</evidence>
<dbReference type="Pfam" id="PF04101">
    <property type="entry name" value="Glyco_tran_28_C"/>
    <property type="match status" value="1"/>
</dbReference>